<name>A0ABS9CQC9_9FIRM</name>
<dbReference type="InterPro" id="IPR032359">
    <property type="entry name" value="KwaB-like"/>
</dbReference>
<gene>
    <name evidence="1" type="ORF">JQM67_10140</name>
</gene>
<organism evidence="1 2">
    <name type="scientific">Anaeromassilibacillus senegalensis</name>
    <dbReference type="NCBI Taxonomy" id="1673717"/>
    <lineage>
        <taxon>Bacteria</taxon>
        <taxon>Bacillati</taxon>
        <taxon>Bacillota</taxon>
        <taxon>Clostridia</taxon>
        <taxon>Eubacteriales</taxon>
        <taxon>Acutalibacteraceae</taxon>
        <taxon>Anaeromassilibacillus</taxon>
    </lineage>
</organism>
<keyword evidence="2" id="KW-1185">Reference proteome</keyword>
<reference evidence="1 2" key="1">
    <citation type="submission" date="2020-12" db="EMBL/GenBank/DDBJ databases">
        <title>Whole genome sequences of gut porcine anaerobes.</title>
        <authorList>
            <person name="Kubasova T."/>
            <person name="Jahodarova E."/>
            <person name="Rychlik I."/>
        </authorList>
    </citation>
    <scope>NUCLEOTIDE SEQUENCE [LARGE SCALE GENOMIC DNA]</scope>
    <source>
        <strain evidence="1 2">An867</strain>
    </source>
</reference>
<dbReference type="Pfam" id="PF16162">
    <property type="entry name" value="KwaB"/>
    <property type="match status" value="1"/>
</dbReference>
<evidence type="ECO:0000313" key="1">
    <source>
        <dbReference type="EMBL" id="MCF2652960.1"/>
    </source>
</evidence>
<dbReference type="Proteomes" id="UP001299220">
    <property type="component" value="Unassembled WGS sequence"/>
</dbReference>
<accession>A0ABS9CQC9</accession>
<sequence>MSLDIIKKVFQNLGSGSNWSLQLLNIKTSKRTGTGYSSRQITLSPNGRLSTLINDIAAVYTGTGKKAIDSYREVREYDGTADALVVYKLSTAHELIASEYASFLQVIADPNTENDPFEYTSAYLLKGQIKLDNESTPVKLISMQNPVTTLKHKFLRKNGVFEELSDKVLSLRPTMDILVVGETVYFLTLAGENLFNMARSYKAVCQQKIEEVEQANIIGGIDCFKSTAESGHNPRRFIAFNASRLTALKKKNIRVAMAKRFSIPLYDAGDKFDATVEGAAEKIVKLLCNKGMIDPFEKTAVEVDGARQWK</sequence>
<proteinExistence type="predicted"/>
<comment type="caution">
    <text evidence="1">The sequence shown here is derived from an EMBL/GenBank/DDBJ whole genome shotgun (WGS) entry which is preliminary data.</text>
</comment>
<dbReference type="EMBL" id="JAFBIT010000003">
    <property type="protein sequence ID" value="MCF2652960.1"/>
    <property type="molecule type" value="Genomic_DNA"/>
</dbReference>
<dbReference type="RefSeq" id="WP_235323988.1">
    <property type="nucleotide sequence ID" value="NZ_JAFBIT010000003.1"/>
</dbReference>
<protein>
    <submittedName>
        <fullName evidence="1">DUF4868 domain-containing protein</fullName>
    </submittedName>
</protein>
<evidence type="ECO:0000313" key="2">
    <source>
        <dbReference type="Proteomes" id="UP001299220"/>
    </source>
</evidence>